<protein>
    <recommendedName>
        <fullName evidence="6">NACHT domain-containing protein</fullName>
    </recommendedName>
</protein>
<dbReference type="AlphaFoldDB" id="A0A2T2N403"/>
<feature type="domain" description="DUF7791" evidence="3">
    <location>
        <begin position="303"/>
        <end position="373"/>
    </location>
</feature>
<accession>A0A2T2N403</accession>
<evidence type="ECO:0008006" key="6">
    <source>
        <dbReference type="Google" id="ProtNLM"/>
    </source>
</evidence>
<sequence>MKFLARNKTLEENLRHWKCSNTLIVTESFFWRPGEKMQRSLKGLMQTLVFRILSKRQDLIARVLTDHDWMIEGNKWQFSRNDLHLILEKILEAAHELDLRFMLFIDGFDEFDDREESENQPVHEEELVKFLKIFSHNERVKICISSRPLPIFERVFGKHDECVILIHELTHKDIKKYVKDMLENDNFFQKQALRDLKYHQLVDEIIEAAQGVFLWVYLATRALLDGIGDRDTFKGLQHRLRTIPPKIEDLIRYLLDSIKKEYRQDVTRYLLLSESTHNMLPVFHFATEDAAADNSEGAVIDCDNFLDDFSATREKIKIQCKGLIEMEKEDLDHPLSDQHLYPEFFHLRVIYAHRTIAEYLNKREVRQKILEWANIPPHREPLWWRSSLAFLAAFWCTDFRGTKRLRGRIQRKSIEFSPKEVKGWMRWYKEVQDRYISDLRQLAKS</sequence>
<feature type="domain" description="Nephrocystin 3-like N-terminal" evidence="2">
    <location>
        <begin position="26"/>
        <end position="147"/>
    </location>
</feature>
<dbReference type="STRING" id="1448308.A0A2T2N403"/>
<dbReference type="PANTHER" id="PTHR10039:SF5">
    <property type="entry name" value="NACHT DOMAIN-CONTAINING PROTEIN"/>
    <property type="match status" value="1"/>
</dbReference>
<dbReference type="Proteomes" id="UP000240883">
    <property type="component" value="Unassembled WGS sequence"/>
</dbReference>
<dbReference type="PANTHER" id="PTHR10039">
    <property type="entry name" value="AMELOGENIN"/>
    <property type="match status" value="1"/>
</dbReference>
<dbReference type="OrthoDB" id="194358at2759"/>
<evidence type="ECO:0000313" key="5">
    <source>
        <dbReference type="Proteomes" id="UP000240883"/>
    </source>
</evidence>
<name>A0A2T2N403_CORCC</name>
<evidence type="ECO:0000259" key="2">
    <source>
        <dbReference type="Pfam" id="PF24883"/>
    </source>
</evidence>
<evidence type="ECO:0000313" key="4">
    <source>
        <dbReference type="EMBL" id="PSN60175.1"/>
    </source>
</evidence>
<dbReference type="InterPro" id="IPR056884">
    <property type="entry name" value="NPHP3-like_N"/>
</dbReference>
<organism evidence="4 5">
    <name type="scientific">Corynespora cassiicola Philippines</name>
    <dbReference type="NCBI Taxonomy" id="1448308"/>
    <lineage>
        <taxon>Eukaryota</taxon>
        <taxon>Fungi</taxon>
        <taxon>Dikarya</taxon>
        <taxon>Ascomycota</taxon>
        <taxon>Pezizomycotina</taxon>
        <taxon>Dothideomycetes</taxon>
        <taxon>Pleosporomycetidae</taxon>
        <taxon>Pleosporales</taxon>
        <taxon>Corynesporascaceae</taxon>
        <taxon>Corynespora</taxon>
    </lineage>
</organism>
<dbReference type="InterPro" id="IPR056693">
    <property type="entry name" value="DUF7791"/>
</dbReference>
<dbReference type="SUPFAM" id="SSF52540">
    <property type="entry name" value="P-loop containing nucleoside triphosphate hydrolases"/>
    <property type="match status" value="1"/>
</dbReference>
<dbReference type="Pfam" id="PF25053">
    <property type="entry name" value="DUF7791"/>
    <property type="match status" value="1"/>
</dbReference>
<gene>
    <name evidence="4" type="ORF">BS50DRAFT_211021</name>
</gene>
<dbReference type="InterPro" id="IPR027417">
    <property type="entry name" value="P-loop_NTPase"/>
</dbReference>
<reference evidence="4 5" key="1">
    <citation type="journal article" date="2018" name="Front. Microbiol.">
        <title>Genome-Wide Analysis of Corynespora cassiicola Leaf Fall Disease Putative Effectors.</title>
        <authorList>
            <person name="Lopez D."/>
            <person name="Ribeiro S."/>
            <person name="Label P."/>
            <person name="Fumanal B."/>
            <person name="Venisse J.S."/>
            <person name="Kohler A."/>
            <person name="de Oliveira R.R."/>
            <person name="Labutti K."/>
            <person name="Lipzen A."/>
            <person name="Lail K."/>
            <person name="Bauer D."/>
            <person name="Ohm R.A."/>
            <person name="Barry K.W."/>
            <person name="Spatafora J."/>
            <person name="Grigoriev I.V."/>
            <person name="Martin F.M."/>
            <person name="Pujade-Renaud V."/>
        </authorList>
    </citation>
    <scope>NUCLEOTIDE SEQUENCE [LARGE SCALE GENOMIC DNA]</scope>
    <source>
        <strain evidence="4 5">Philippines</strain>
    </source>
</reference>
<keyword evidence="5" id="KW-1185">Reference proteome</keyword>
<dbReference type="EMBL" id="KZ678150">
    <property type="protein sequence ID" value="PSN60175.1"/>
    <property type="molecule type" value="Genomic_DNA"/>
</dbReference>
<evidence type="ECO:0000259" key="3">
    <source>
        <dbReference type="Pfam" id="PF25053"/>
    </source>
</evidence>
<keyword evidence="1" id="KW-0677">Repeat</keyword>
<proteinExistence type="predicted"/>
<evidence type="ECO:0000256" key="1">
    <source>
        <dbReference type="ARBA" id="ARBA00022737"/>
    </source>
</evidence>
<dbReference type="Pfam" id="PF24883">
    <property type="entry name" value="NPHP3_N"/>
    <property type="match status" value="1"/>
</dbReference>